<evidence type="ECO:0000313" key="1">
    <source>
        <dbReference type="EMBL" id="MBY4891352.1"/>
    </source>
</evidence>
<sequence length="126" mass="13842">MTQADADRIHDAFAFRAKALLRRIAARRGIVAGELRLVADQSELARVAPLTFVSIQSADPSPHIVALAPEDREILRGLFDESLSEHDLHRANLRVDDALRDVRLDAEGVSAHARLAAWMDAQAVEA</sequence>
<keyword evidence="3" id="KW-1185">Reference proteome</keyword>
<protein>
    <submittedName>
        <fullName evidence="2">Uncharacterized protein</fullName>
    </submittedName>
</protein>
<dbReference type="EMBL" id="CP078073">
    <property type="protein sequence ID" value="QXL88148.1"/>
    <property type="molecule type" value="Genomic_DNA"/>
</dbReference>
<reference evidence="2 3" key="1">
    <citation type="submission" date="2021-07" db="EMBL/GenBank/DDBJ databases">
        <title>Karlodiniumbacter phycospheric gen. nov., sp. nov., a phycosphere bacterium isolated from karlodinium veneficum.</title>
        <authorList>
            <person name="Peng Y."/>
            <person name="Jiang L."/>
            <person name="Lee J."/>
        </authorList>
    </citation>
    <scope>NUCLEOTIDE SEQUENCE</scope>
    <source>
        <strain evidence="2 3">N5</strain>
    </source>
</reference>
<dbReference type="AlphaFoldDB" id="A0A975YG72"/>
<dbReference type="EMBL" id="JAIMBW010000001">
    <property type="protein sequence ID" value="MBY4891352.1"/>
    <property type="molecule type" value="Genomic_DNA"/>
</dbReference>
<organism evidence="2">
    <name type="scientific">Gymnodinialimonas phycosphaerae</name>
    <dbReference type="NCBI Taxonomy" id="2841589"/>
    <lineage>
        <taxon>Bacteria</taxon>
        <taxon>Pseudomonadati</taxon>
        <taxon>Pseudomonadota</taxon>
        <taxon>Alphaproteobacteria</taxon>
        <taxon>Rhodobacterales</taxon>
        <taxon>Paracoccaceae</taxon>
        <taxon>Gymnodinialimonas</taxon>
    </lineage>
</organism>
<name>A0A975YG72_9RHOB</name>
<evidence type="ECO:0000313" key="3">
    <source>
        <dbReference type="Proteomes" id="UP000693972"/>
    </source>
</evidence>
<proteinExistence type="predicted"/>
<dbReference type="Proteomes" id="UP000693972">
    <property type="component" value="Unassembled WGS sequence"/>
</dbReference>
<accession>A0A975YG72</accession>
<evidence type="ECO:0000313" key="2">
    <source>
        <dbReference type="EMBL" id="QXL88148.1"/>
    </source>
</evidence>
<dbReference type="RefSeq" id="WP_257891237.1">
    <property type="nucleotide sequence ID" value="NZ_JAIMBW010000001.1"/>
</dbReference>
<gene>
    <name evidence="1" type="ORF">KUL25_01085</name>
    <name evidence="2" type="ORF">KUL25_01090</name>
</gene>